<dbReference type="EMBL" id="BRZM01000043">
    <property type="protein sequence ID" value="GLD60866.1"/>
    <property type="molecule type" value="Genomic_DNA"/>
</dbReference>
<keyword evidence="2" id="KW-0547">Nucleotide-binding</keyword>
<evidence type="ECO:0000313" key="5">
    <source>
        <dbReference type="EMBL" id="GLD60866.1"/>
    </source>
</evidence>
<accession>A0AAD3MVV9</accession>
<reference evidence="5" key="1">
    <citation type="submission" date="2022-08" db="EMBL/GenBank/DDBJ databases">
        <title>Genome sequencing of akame (Lates japonicus).</title>
        <authorList>
            <person name="Hashiguchi Y."/>
            <person name="Takahashi H."/>
        </authorList>
    </citation>
    <scope>NUCLEOTIDE SEQUENCE</scope>
    <source>
        <strain evidence="5">Kochi</strain>
    </source>
</reference>
<dbReference type="FunFam" id="3.40.50.300:FF:000366">
    <property type="entry name" value="GTPase, IMAP family member 2"/>
    <property type="match status" value="1"/>
</dbReference>
<evidence type="ECO:0000256" key="1">
    <source>
        <dbReference type="ARBA" id="ARBA00008535"/>
    </source>
</evidence>
<evidence type="ECO:0000313" key="6">
    <source>
        <dbReference type="Proteomes" id="UP001279410"/>
    </source>
</evidence>
<evidence type="ECO:0000256" key="2">
    <source>
        <dbReference type="ARBA" id="ARBA00022741"/>
    </source>
</evidence>
<dbReference type="SUPFAM" id="SSF52540">
    <property type="entry name" value="P-loop containing nucleoside triphosphate hydrolases"/>
    <property type="match status" value="1"/>
</dbReference>
<dbReference type="InterPro" id="IPR006703">
    <property type="entry name" value="G_AIG1"/>
</dbReference>
<dbReference type="PANTHER" id="PTHR10903">
    <property type="entry name" value="GTPASE, IMAP FAMILY MEMBER-RELATED"/>
    <property type="match status" value="1"/>
</dbReference>
<keyword evidence="3" id="KW-0342">GTP-binding</keyword>
<dbReference type="PROSITE" id="PS51720">
    <property type="entry name" value="G_AIG1"/>
    <property type="match status" value="1"/>
</dbReference>
<gene>
    <name evidence="5" type="ORF">AKAME5_001273000</name>
</gene>
<dbReference type="Pfam" id="PF04548">
    <property type="entry name" value="AIG1"/>
    <property type="match status" value="1"/>
</dbReference>
<dbReference type="PANTHER" id="PTHR10903:SF188">
    <property type="entry name" value="GTPASE IMAP FAMILY MEMBER 2-LIKE-RELATED"/>
    <property type="match status" value="1"/>
</dbReference>
<comment type="caution">
    <text evidence="5">The sequence shown here is derived from an EMBL/GenBank/DDBJ whole genome shotgun (WGS) entry which is preliminary data.</text>
</comment>
<dbReference type="InterPro" id="IPR045058">
    <property type="entry name" value="GIMA/IAN/Toc"/>
</dbReference>
<evidence type="ECO:0000259" key="4">
    <source>
        <dbReference type="PROSITE" id="PS51720"/>
    </source>
</evidence>
<keyword evidence="6" id="KW-1185">Reference proteome</keyword>
<dbReference type="CDD" id="cd01852">
    <property type="entry name" value="AIG1"/>
    <property type="match status" value="1"/>
</dbReference>
<sequence length="291" mass="31899">MSLTKDSSSPADSSLRIVLLGKTGSGKSATGNTILGRNEFETEDISLSSVTIRCKKETGHFDQRTVSVIDTPGVFDTSMTELQLKSEIENCIKLSLPGPHIFLLVIRLDVRFTKEEKNTVKWIKDNFGEEASNYTMVLFTRGDGLKGKSVENHLAKSPELREVIKDCKAGYIVFDNTCMENRTQVADLFENIDRIVQLNGNHYTSSIYEEVQRKLNEDEKWSKRGDTINTVGDVLMGAAAVAAVVNPPVAGLAIVAEEVGMVARVGSLIMVTGAGISKALGRWMKPKPKDS</sequence>
<comment type="similarity">
    <text evidence="1">Belongs to the TRAFAC class TrmE-Era-EngA-EngB-Septin-like GTPase superfamily. AIG1/Toc34/Toc159-like paraseptin GTPase family. IAN subfamily.</text>
</comment>
<proteinExistence type="inferred from homology"/>
<organism evidence="5 6">
    <name type="scientific">Lates japonicus</name>
    <name type="common">Japanese lates</name>
    <dbReference type="NCBI Taxonomy" id="270547"/>
    <lineage>
        <taxon>Eukaryota</taxon>
        <taxon>Metazoa</taxon>
        <taxon>Chordata</taxon>
        <taxon>Craniata</taxon>
        <taxon>Vertebrata</taxon>
        <taxon>Euteleostomi</taxon>
        <taxon>Actinopterygii</taxon>
        <taxon>Neopterygii</taxon>
        <taxon>Teleostei</taxon>
        <taxon>Neoteleostei</taxon>
        <taxon>Acanthomorphata</taxon>
        <taxon>Carangaria</taxon>
        <taxon>Carangaria incertae sedis</taxon>
        <taxon>Centropomidae</taxon>
        <taxon>Lates</taxon>
    </lineage>
</organism>
<dbReference type="InterPro" id="IPR027417">
    <property type="entry name" value="P-loop_NTPase"/>
</dbReference>
<feature type="domain" description="AIG1-type G" evidence="4">
    <location>
        <begin position="12"/>
        <end position="212"/>
    </location>
</feature>
<name>A0AAD3MVV9_LATJO</name>
<evidence type="ECO:0000256" key="3">
    <source>
        <dbReference type="ARBA" id="ARBA00023134"/>
    </source>
</evidence>
<dbReference type="Gene3D" id="3.40.50.300">
    <property type="entry name" value="P-loop containing nucleotide triphosphate hydrolases"/>
    <property type="match status" value="1"/>
</dbReference>
<dbReference type="AlphaFoldDB" id="A0AAD3MVV9"/>
<dbReference type="GO" id="GO:0005525">
    <property type="term" value="F:GTP binding"/>
    <property type="evidence" value="ECO:0007669"/>
    <property type="project" value="UniProtKB-KW"/>
</dbReference>
<dbReference type="Proteomes" id="UP001279410">
    <property type="component" value="Unassembled WGS sequence"/>
</dbReference>
<protein>
    <submittedName>
        <fullName evidence="5">GTPase IMAP family member 4-like protein</fullName>
    </submittedName>
</protein>